<organism evidence="1 2">
    <name type="scientific">Phrynocephalus forsythii</name>
    <dbReference type="NCBI Taxonomy" id="171643"/>
    <lineage>
        <taxon>Eukaryota</taxon>
        <taxon>Metazoa</taxon>
        <taxon>Chordata</taxon>
        <taxon>Craniata</taxon>
        <taxon>Vertebrata</taxon>
        <taxon>Euteleostomi</taxon>
        <taxon>Lepidosauria</taxon>
        <taxon>Squamata</taxon>
        <taxon>Bifurcata</taxon>
        <taxon>Unidentata</taxon>
        <taxon>Episquamata</taxon>
        <taxon>Toxicofera</taxon>
        <taxon>Iguania</taxon>
        <taxon>Acrodonta</taxon>
        <taxon>Agamidae</taxon>
        <taxon>Agaminae</taxon>
        <taxon>Phrynocephalus</taxon>
    </lineage>
</organism>
<evidence type="ECO:0000313" key="1">
    <source>
        <dbReference type="EMBL" id="KAJ7345458.1"/>
    </source>
</evidence>
<gene>
    <name evidence="1" type="ORF">JRQ81_001408</name>
</gene>
<comment type="caution">
    <text evidence="1">The sequence shown here is derived from an EMBL/GenBank/DDBJ whole genome shotgun (WGS) entry which is preliminary data.</text>
</comment>
<sequence length="70" mass="7578">MAGAQRTKKAEERGARFIYGRLVAVAQPQKDCPVGVEGQYYKLHLELTMACFCQMMAKSTVLGKSPGGLG</sequence>
<reference evidence="1" key="1">
    <citation type="journal article" date="2023" name="DNA Res.">
        <title>Chromosome-level genome assembly of Phrynocephalus forsythii using third-generation DNA sequencing and Hi-C analysis.</title>
        <authorList>
            <person name="Qi Y."/>
            <person name="Zhao W."/>
            <person name="Zhao Y."/>
            <person name="Niu C."/>
            <person name="Cao S."/>
            <person name="Zhang Y."/>
        </authorList>
    </citation>
    <scope>NUCLEOTIDE SEQUENCE</scope>
    <source>
        <tissue evidence="1">Muscle</tissue>
    </source>
</reference>
<proteinExistence type="predicted"/>
<dbReference type="EMBL" id="JAPFRF010000001">
    <property type="protein sequence ID" value="KAJ7345458.1"/>
    <property type="molecule type" value="Genomic_DNA"/>
</dbReference>
<name>A0A9Q0Y7W9_9SAUR</name>
<dbReference type="Proteomes" id="UP001142489">
    <property type="component" value="Unassembled WGS sequence"/>
</dbReference>
<accession>A0A9Q0Y7W9</accession>
<dbReference type="AlphaFoldDB" id="A0A9Q0Y7W9"/>
<keyword evidence="2" id="KW-1185">Reference proteome</keyword>
<protein>
    <submittedName>
        <fullName evidence="1">Uncharacterized protein</fullName>
    </submittedName>
</protein>
<evidence type="ECO:0000313" key="2">
    <source>
        <dbReference type="Proteomes" id="UP001142489"/>
    </source>
</evidence>